<dbReference type="InParanoid" id="A0A6L2PPX2"/>
<accession>A0A6L2PPX2</accession>
<evidence type="ECO:0000313" key="2">
    <source>
        <dbReference type="Proteomes" id="UP000502823"/>
    </source>
</evidence>
<sequence>MVKEFKNVTMTCSKSGKLTTKLYASFWKDGLHPYSQITNFMKHQYCAHMLCEEEEISSHEDATKLHLLLHHQVHESAFEHVIICMVCFKTDK</sequence>
<gene>
    <name evidence="1" type="ORF">Cfor_01181</name>
</gene>
<dbReference type="AlphaFoldDB" id="A0A6L2PPX2"/>
<organism evidence="1 2">
    <name type="scientific">Coptotermes formosanus</name>
    <name type="common">Formosan subterranean termite</name>
    <dbReference type="NCBI Taxonomy" id="36987"/>
    <lineage>
        <taxon>Eukaryota</taxon>
        <taxon>Metazoa</taxon>
        <taxon>Ecdysozoa</taxon>
        <taxon>Arthropoda</taxon>
        <taxon>Hexapoda</taxon>
        <taxon>Insecta</taxon>
        <taxon>Pterygota</taxon>
        <taxon>Neoptera</taxon>
        <taxon>Polyneoptera</taxon>
        <taxon>Dictyoptera</taxon>
        <taxon>Blattodea</taxon>
        <taxon>Blattoidea</taxon>
        <taxon>Termitoidae</taxon>
        <taxon>Rhinotermitidae</taxon>
        <taxon>Coptotermes</taxon>
    </lineage>
</organism>
<keyword evidence="2" id="KW-1185">Reference proteome</keyword>
<proteinExistence type="predicted"/>
<name>A0A6L2PPX2_COPFO</name>
<protein>
    <submittedName>
        <fullName evidence="1">Uncharacterized protein</fullName>
    </submittedName>
</protein>
<dbReference type="EMBL" id="BLKM01000370">
    <property type="protein sequence ID" value="GFG32535.1"/>
    <property type="molecule type" value="Genomic_DNA"/>
</dbReference>
<dbReference type="Proteomes" id="UP000502823">
    <property type="component" value="Unassembled WGS sequence"/>
</dbReference>
<reference evidence="2" key="1">
    <citation type="submission" date="2020-01" db="EMBL/GenBank/DDBJ databases">
        <title>Draft genome sequence of the Termite Coptotermes fromosanus.</title>
        <authorList>
            <person name="Itakura S."/>
            <person name="Yosikawa Y."/>
            <person name="Umezawa K."/>
        </authorList>
    </citation>
    <scope>NUCLEOTIDE SEQUENCE [LARGE SCALE GENOMIC DNA]</scope>
</reference>
<evidence type="ECO:0000313" key="1">
    <source>
        <dbReference type="EMBL" id="GFG32535.1"/>
    </source>
</evidence>
<comment type="caution">
    <text evidence="1">The sequence shown here is derived from an EMBL/GenBank/DDBJ whole genome shotgun (WGS) entry which is preliminary data.</text>
</comment>